<evidence type="ECO:0000313" key="1">
    <source>
        <dbReference type="EMBL" id="KXZ56420.1"/>
    </source>
</evidence>
<organism evidence="1 2">
    <name type="scientific">Gonium pectorale</name>
    <name type="common">Green alga</name>
    <dbReference type="NCBI Taxonomy" id="33097"/>
    <lineage>
        <taxon>Eukaryota</taxon>
        <taxon>Viridiplantae</taxon>
        <taxon>Chlorophyta</taxon>
        <taxon>core chlorophytes</taxon>
        <taxon>Chlorophyceae</taxon>
        <taxon>CS clade</taxon>
        <taxon>Chlamydomonadales</taxon>
        <taxon>Volvocaceae</taxon>
        <taxon>Gonium</taxon>
    </lineage>
</organism>
<reference evidence="2" key="1">
    <citation type="journal article" date="2016" name="Nat. Commun.">
        <title>The Gonium pectorale genome demonstrates co-option of cell cycle regulation during the evolution of multicellularity.</title>
        <authorList>
            <person name="Hanschen E.R."/>
            <person name="Marriage T.N."/>
            <person name="Ferris P.J."/>
            <person name="Hamaji T."/>
            <person name="Toyoda A."/>
            <person name="Fujiyama A."/>
            <person name="Neme R."/>
            <person name="Noguchi H."/>
            <person name="Minakuchi Y."/>
            <person name="Suzuki M."/>
            <person name="Kawai-Toyooka H."/>
            <person name="Smith D.R."/>
            <person name="Sparks H."/>
            <person name="Anderson J."/>
            <person name="Bakaric R."/>
            <person name="Luria V."/>
            <person name="Karger A."/>
            <person name="Kirschner M.W."/>
            <person name="Durand P.M."/>
            <person name="Michod R.E."/>
            <person name="Nozaki H."/>
            <person name="Olson B.J."/>
        </authorList>
    </citation>
    <scope>NUCLEOTIDE SEQUENCE [LARGE SCALE GENOMIC DNA]</scope>
    <source>
        <strain evidence="2">NIES-2863</strain>
    </source>
</reference>
<gene>
    <name evidence="1" type="ORF">GPECTOR_1g374</name>
</gene>
<dbReference type="OrthoDB" id="410044at2759"/>
<dbReference type="Proteomes" id="UP000075714">
    <property type="component" value="Unassembled WGS sequence"/>
</dbReference>
<evidence type="ECO:0008006" key="3">
    <source>
        <dbReference type="Google" id="ProtNLM"/>
    </source>
</evidence>
<proteinExistence type="predicted"/>
<dbReference type="SUPFAM" id="SSF54928">
    <property type="entry name" value="RNA-binding domain, RBD"/>
    <property type="match status" value="1"/>
</dbReference>
<protein>
    <recommendedName>
        <fullName evidence="3">RRM domain-containing protein</fullName>
    </recommendedName>
</protein>
<accession>A0A150H4B7</accession>
<name>A0A150H4B7_GONPE</name>
<dbReference type="STRING" id="33097.A0A150H4B7"/>
<dbReference type="AlphaFoldDB" id="A0A150H4B7"/>
<dbReference type="InterPro" id="IPR012677">
    <property type="entry name" value="Nucleotide-bd_a/b_plait_sf"/>
</dbReference>
<dbReference type="InterPro" id="IPR035979">
    <property type="entry name" value="RBD_domain_sf"/>
</dbReference>
<dbReference type="EMBL" id="LSYV01000002">
    <property type="protein sequence ID" value="KXZ56420.1"/>
    <property type="molecule type" value="Genomic_DNA"/>
</dbReference>
<dbReference type="Gene3D" id="3.30.70.330">
    <property type="match status" value="1"/>
</dbReference>
<keyword evidence="2" id="KW-1185">Reference proteome</keyword>
<sequence>MLLRAVTDVNLFRAFQGAPTTKGCGLVTMDSHGEAMAAIGALDSRYVWEGMETPMVVKWMDTALQRRRREQHLANLRMAMASGNDLGFSESAVTGG</sequence>
<dbReference type="GO" id="GO:0003676">
    <property type="term" value="F:nucleic acid binding"/>
    <property type="evidence" value="ECO:0007669"/>
    <property type="project" value="InterPro"/>
</dbReference>
<evidence type="ECO:0000313" key="2">
    <source>
        <dbReference type="Proteomes" id="UP000075714"/>
    </source>
</evidence>
<comment type="caution">
    <text evidence="1">The sequence shown here is derived from an EMBL/GenBank/DDBJ whole genome shotgun (WGS) entry which is preliminary data.</text>
</comment>